<keyword evidence="1" id="KW-0472">Membrane</keyword>
<sequence length="177" mass="19349">MAAPRGAAKITKIYSYFKGGTVRRRPGRFLAWIEQPALRDILLLRSYALYHVSIFVLNPIAISYLFISSSTSDPKRTKSANWSSDNKPAKSSLSSATLLLAAATAASDSATETSSAQSHLAASCEDFSFSFSNRSLICRSRSKLALNSFKSISNEQLVVFNCCNSRSNEDLSDNLMT</sequence>
<dbReference type="AlphaFoldDB" id="A0A915I8H0"/>
<protein>
    <submittedName>
        <fullName evidence="3">Uncharacterized protein</fullName>
    </submittedName>
</protein>
<evidence type="ECO:0000256" key="1">
    <source>
        <dbReference type="SAM" id="Phobius"/>
    </source>
</evidence>
<keyword evidence="1" id="KW-1133">Transmembrane helix</keyword>
<evidence type="ECO:0000313" key="2">
    <source>
        <dbReference type="Proteomes" id="UP000887565"/>
    </source>
</evidence>
<proteinExistence type="predicted"/>
<name>A0A915I8H0_ROMCU</name>
<dbReference type="WBParaSite" id="nRc.2.0.1.t10167-RA">
    <property type="protein sequence ID" value="nRc.2.0.1.t10167-RA"/>
    <property type="gene ID" value="nRc.2.0.1.g10167"/>
</dbReference>
<feature type="transmembrane region" description="Helical" evidence="1">
    <location>
        <begin position="48"/>
        <end position="67"/>
    </location>
</feature>
<organism evidence="2 3">
    <name type="scientific">Romanomermis culicivorax</name>
    <name type="common">Nematode worm</name>
    <dbReference type="NCBI Taxonomy" id="13658"/>
    <lineage>
        <taxon>Eukaryota</taxon>
        <taxon>Metazoa</taxon>
        <taxon>Ecdysozoa</taxon>
        <taxon>Nematoda</taxon>
        <taxon>Enoplea</taxon>
        <taxon>Dorylaimia</taxon>
        <taxon>Mermithida</taxon>
        <taxon>Mermithoidea</taxon>
        <taxon>Mermithidae</taxon>
        <taxon>Romanomermis</taxon>
    </lineage>
</organism>
<dbReference type="Proteomes" id="UP000887565">
    <property type="component" value="Unplaced"/>
</dbReference>
<accession>A0A915I8H0</accession>
<evidence type="ECO:0000313" key="3">
    <source>
        <dbReference type="WBParaSite" id="nRc.2.0.1.t10167-RA"/>
    </source>
</evidence>
<reference evidence="3" key="1">
    <citation type="submission" date="2022-11" db="UniProtKB">
        <authorList>
            <consortium name="WormBaseParasite"/>
        </authorList>
    </citation>
    <scope>IDENTIFICATION</scope>
</reference>
<keyword evidence="1" id="KW-0812">Transmembrane</keyword>
<keyword evidence="2" id="KW-1185">Reference proteome</keyword>